<evidence type="ECO:0000313" key="2">
    <source>
        <dbReference type="Proteomes" id="UP001234297"/>
    </source>
</evidence>
<comment type="caution">
    <text evidence="1">The sequence shown here is derived from an EMBL/GenBank/DDBJ whole genome shotgun (WGS) entry which is preliminary data.</text>
</comment>
<dbReference type="Proteomes" id="UP001234297">
    <property type="component" value="Chromosome 7"/>
</dbReference>
<evidence type="ECO:0000313" key="1">
    <source>
        <dbReference type="EMBL" id="KAJ8631097.1"/>
    </source>
</evidence>
<dbReference type="EMBL" id="CM056815">
    <property type="protein sequence ID" value="KAJ8631097.1"/>
    <property type="molecule type" value="Genomic_DNA"/>
</dbReference>
<keyword evidence="2" id="KW-1185">Reference proteome</keyword>
<protein>
    <submittedName>
        <fullName evidence="1">Uncharacterized protein</fullName>
    </submittedName>
</protein>
<gene>
    <name evidence="1" type="ORF">MRB53_024420</name>
</gene>
<organism evidence="1 2">
    <name type="scientific">Persea americana</name>
    <name type="common">Avocado</name>
    <dbReference type="NCBI Taxonomy" id="3435"/>
    <lineage>
        <taxon>Eukaryota</taxon>
        <taxon>Viridiplantae</taxon>
        <taxon>Streptophyta</taxon>
        <taxon>Embryophyta</taxon>
        <taxon>Tracheophyta</taxon>
        <taxon>Spermatophyta</taxon>
        <taxon>Magnoliopsida</taxon>
        <taxon>Magnoliidae</taxon>
        <taxon>Laurales</taxon>
        <taxon>Lauraceae</taxon>
        <taxon>Persea</taxon>
    </lineage>
</organism>
<sequence>MQPNSILAIAPSFTCYSSAQFAEIAAKVIREIRIEEEQKQLQNPNTSDLDFAPEPDLDPTQQRRRDDEDAAADTEEDDDDGEFTFVCQDPDAFTISADEIFSNGQIRPIYPIFNRDLIVEHGDGDKGKNLSPSIRLPLRKILINGRDASPVSSSPSTSSSPESDSLTGIPNGKYCLWSPKSAPPETPDRCKKSNSTGSSKRWRFRDLLHRSSSDGKDTFVFLSTAAIKRGEKEKEKTEKSISSFSTSTSTSSSTSAAASKGKTVSAHEMHYVRNRKMREGDRHRSYLPYKQDLVGFFANVNGLSKSFHPI</sequence>
<accession>A0ACC2LDB5</accession>
<proteinExistence type="predicted"/>
<reference evidence="1 2" key="1">
    <citation type="journal article" date="2022" name="Hortic Res">
        <title>A haplotype resolved chromosomal level avocado genome allows analysis of novel avocado genes.</title>
        <authorList>
            <person name="Nath O."/>
            <person name="Fletcher S.J."/>
            <person name="Hayward A."/>
            <person name="Shaw L.M."/>
            <person name="Masouleh A.K."/>
            <person name="Furtado A."/>
            <person name="Henry R.J."/>
            <person name="Mitter N."/>
        </authorList>
    </citation>
    <scope>NUCLEOTIDE SEQUENCE [LARGE SCALE GENOMIC DNA]</scope>
    <source>
        <strain evidence="2">cv. Hass</strain>
    </source>
</reference>
<name>A0ACC2LDB5_PERAE</name>